<accession>A0ABS3T113</accession>
<evidence type="ECO:0000313" key="2">
    <source>
        <dbReference type="Proteomes" id="UP000676776"/>
    </source>
</evidence>
<gene>
    <name evidence="1" type="ORF">J4050_06735</name>
</gene>
<reference evidence="1 2" key="1">
    <citation type="submission" date="2021-03" db="EMBL/GenBank/DDBJ databases">
        <title>Winogradskyella sp. nov., isolated from costal sediment.</title>
        <authorList>
            <person name="Gao C."/>
        </authorList>
    </citation>
    <scope>NUCLEOTIDE SEQUENCE [LARGE SCALE GENOMIC DNA]</scope>
    <source>
        <strain evidence="1 2">DF17</strain>
    </source>
</reference>
<name>A0ABS3T113_9FLAO</name>
<dbReference type="RefSeq" id="WP_208153589.1">
    <property type="nucleotide sequence ID" value="NZ_JAGEVF010000004.1"/>
</dbReference>
<dbReference type="Proteomes" id="UP000676776">
    <property type="component" value="Unassembled WGS sequence"/>
</dbReference>
<comment type="caution">
    <text evidence="1">The sequence shown here is derived from an EMBL/GenBank/DDBJ whole genome shotgun (WGS) entry which is preliminary data.</text>
</comment>
<dbReference type="SUPFAM" id="SSF48371">
    <property type="entry name" value="ARM repeat"/>
    <property type="match status" value="1"/>
</dbReference>
<dbReference type="CDD" id="cd07064">
    <property type="entry name" value="AlkD_like_1"/>
    <property type="match status" value="1"/>
</dbReference>
<keyword evidence="2" id="KW-1185">Reference proteome</keyword>
<sequence>MGLFTMSFIETLSKQLETHRSPNNAEPMSKYMKYKFPFLGIKSVLRKSILRKAINAHKNEVENQPAQLAKSLYRKHEREYHYCAMELYARFKKKHYQESDIDDITYLILTHSHWDTVDFIAKHILGQFLMEHQNQRTAVINKYSNSSNFWLNRAAILFQLAYKSQTDNAILFKLCKAHGKSNEFFIQKAIGWALREYSKIQPEAVLNFLKHNNLKPLSQREAIRLIP</sequence>
<dbReference type="InterPro" id="IPR014825">
    <property type="entry name" value="DNA_alkylation"/>
</dbReference>
<dbReference type="Gene3D" id="1.20.1660.10">
    <property type="entry name" value="Hypothetical protein (EF3068)"/>
    <property type="match status" value="1"/>
</dbReference>
<dbReference type="EMBL" id="JAGEVF010000004">
    <property type="protein sequence ID" value="MBO3116435.1"/>
    <property type="molecule type" value="Genomic_DNA"/>
</dbReference>
<dbReference type="Pfam" id="PF08713">
    <property type="entry name" value="DNA_alkylation"/>
    <property type="match status" value="1"/>
</dbReference>
<dbReference type="Gene3D" id="1.25.40.290">
    <property type="entry name" value="ARM repeat domains"/>
    <property type="match status" value="1"/>
</dbReference>
<dbReference type="PANTHER" id="PTHR34070">
    <property type="entry name" value="ARMADILLO-TYPE FOLD"/>
    <property type="match status" value="1"/>
</dbReference>
<proteinExistence type="predicted"/>
<protein>
    <submittedName>
        <fullName evidence="1">DNA alkylation repair protein</fullName>
    </submittedName>
</protein>
<evidence type="ECO:0000313" key="1">
    <source>
        <dbReference type="EMBL" id="MBO3116435.1"/>
    </source>
</evidence>
<dbReference type="PANTHER" id="PTHR34070:SF1">
    <property type="entry name" value="DNA ALKYLATION REPAIR PROTEIN"/>
    <property type="match status" value="1"/>
</dbReference>
<dbReference type="InterPro" id="IPR016024">
    <property type="entry name" value="ARM-type_fold"/>
</dbReference>
<organism evidence="1 2">
    <name type="scientific">Winogradskyella pelagia</name>
    <dbReference type="NCBI Taxonomy" id="2819984"/>
    <lineage>
        <taxon>Bacteria</taxon>
        <taxon>Pseudomonadati</taxon>
        <taxon>Bacteroidota</taxon>
        <taxon>Flavobacteriia</taxon>
        <taxon>Flavobacteriales</taxon>
        <taxon>Flavobacteriaceae</taxon>
        <taxon>Winogradskyella</taxon>
    </lineage>
</organism>